<evidence type="ECO:0000313" key="4">
    <source>
        <dbReference type="Proteomes" id="UP000266183"/>
    </source>
</evidence>
<dbReference type="Proteomes" id="UP000266183">
    <property type="component" value="Chromosome"/>
</dbReference>
<evidence type="ECO:0000259" key="2">
    <source>
        <dbReference type="Pfam" id="PF06580"/>
    </source>
</evidence>
<name>A0A385SUU1_9BACT</name>
<evidence type="ECO:0000313" key="3">
    <source>
        <dbReference type="EMBL" id="AYB33735.1"/>
    </source>
</evidence>
<dbReference type="InterPro" id="IPR036890">
    <property type="entry name" value="HATPase_C_sf"/>
</dbReference>
<accession>A0A385SUU1</accession>
<reference evidence="4" key="1">
    <citation type="submission" date="2018-09" db="EMBL/GenBank/DDBJ databases">
        <title>Chryseolinea sp. KIS68-18 isolated from soil.</title>
        <authorList>
            <person name="Weon H.-Y."/>
            <person name="Kwon S.-W."/>
            <person name="Lee S.A."/>
        </authorList>
    </citation>
    <scope>NUCLEOTIDE SEQUENCE [LARGE SCALE GENOMIC DNA]</scope>
    <source>
        <strain evidence="4">KIS68-18</strain>
    </source>
</reference>
<keyword evidence="1" id="KW-1133">Transmembrane helix</keyword>
<dbReference type="Gene3D" id="3.30.565.10">
    <property type="entry name" value="Histidine kinase-like ATPase, C-terminal domain"/>
    <property type="match status" value="1"/>
</dbReference>
<evidence type="ECO:0000256" key="1">
    <source>
        <dbReference type="SAM" id="Phobius"/>
    </source>
</evidence>
<dbReference type="EMBL" id="CP032382">
    <property type="protein sequence ID" value="AYB33735.1"/>
    <property type="molecule type" value="Genomic_DNA"/>
</dbReference>
<dbReference type="OrthoDB" id="9792992at2"/>
<sequence>MTQQVPFNRQLATRETIILFGVWLTITAFVLMVDRESEFISSWTITLPSGWLMYHLSFRYLFPKALTFRFPVLFYIACIFVYCLVIFFSTAMVLSAFIEEEGFFMELGGITFFSLLLILAPVQWIIFKRLARGNEELFSIKKELVQTEASLDFLRSQISPHFLFNALNTLYGLAIHEKADRTSEAIEKLGSMMRFMLQENVQEKIALVRDLEYLNNYIALQRLRTEISPNIRIQIAIPKEADLALQIAPMLLIPFIENAFKHGISLREESHIRISLELKQSTVYFDVFNTKHVRPENDPEKNSNGIGLMNVKQRLQLVYPGKHELTIRETALDYFVHLVINLGL</sequence>
<dbReference type="GO" id="GO:0000155">
    <property type="term" value="F:phosphorelay sensor kinase activity"/>
    <property type="evidence" value="ECO:0007669"/>
    <property type="project" value="InterPro"/>
</dbReference>
<protein>
    <recommendedName>
        <fullName evidence="2">Signal transduction histidine kinase internal region domain-containing protein</fullName>
    </recommendedName>
</protein>
<dbReference type="PANTHER" id="PTHR34220">
    <property type="entry name" value="SENSOR HISTIDINE KINASE YPDA"/>
    <property type="match status" value="1"/>
</dbReference>
<dbReference type="RefSeq" id="WP_119756964.1">
    <property type="nucleotide sequence ID" value="NZ_CP032382.1"/>
</dbReference>
<proteinExistence type="predicted"/>
<feature type="transmembrane region" description="Helical" evidence="1">
    <location>
        <begin position="104"/>
        <end position="127"/>
    </location>
</feature>
<organism evidence="3 4">
    <name type="scientific">Chryseolinea soli</name>
    <dbReference type="NCBI Taxonomy" id="2321403"/>
    <lineage>
        <taxon>Bacteria</taxon>
        <taxon>Pseudomonadati</taxon>
        <taxon>Bacteroidota</taxon>
        <taxon>Cytophagia</taxon>
        <taxon>Cytophagales</taxon>
        <taxon>Fulvivirgaceae</taxon>
        <taxon>Chryseolinea</taxon>
    </lineage>
</organism>
<feature type="transmembrane region" description="Helical" evidence="1">
    <location>
        <begin position="39"/>
        <end position="61"/>
    </location>
</feature>
<dbReference type="Pfam" id="PF06580">
    <property type="entry name" value="His_kinase"/>
    <property type="match status" value="1"/>
</dbReference>
<dbReference type="InterPro" id="IPR010559">
    <property type="entry name" value="Sig_transdc_His_kin_internal"/>
</dbReference>
<dbReference type="AlphaFoldDB" id="A0A385SUU1"/>
<gene>
    <name evidence="3" type="ORF">D4L85_25530</name>
</gene>
<feature type="transmembrane region" description="Helical" evidence="1">
    <location>
        <begin position="12"/>
        <end position="33"/>
    </location>
</feature>
<dbReference type="KEGG" id="chk:D4L85_25530"/>
<dbReference type="InterPro" id="IPR050640">
    <property type="entry name" value="Bact_2-comp_sensor_kinase"/>
</dbReference>
<dbReference type="PANTHER" id="PTHR34220:SF7">
    <property type="entry name" value="SENSOR HISTIDINE KINASE YPDA"/>
    <property type="match status" value="1"/>
</dbReference>
<keyword evidence="1" id="KW-0812">Transmembrane</keyword>
<feature type="domain" description="Signal transduction histidine kinase internal region" evidence="2">
    <location>
        <begin position="149"/>
        <end position="226"/>
    </location>
</feature>
<keyword evidence="4" id="KW-1185">Reference proteome</keyword>
<dbReference type="GO" id="GO:0016020">
    <property type="term" value="C:membrane"/>
    <property type="evidence" value="ECO:0007669"/>
    <property type="project" value="InterPro"/>
</dbReference>
<feature type="transmembrane region" description="Helical" evidence="1">
    <location>
        <begin position="73"/>
        <end position="98"/>
    </location>
</feature>
<keyword evidence="1" id="KW-0472">Membrane</keyword>
<dbReference type="SUPFAM" id="SSF55874">
    <property type="entry name" value="ATPase domain of HSP90 chaperone/DNA topoisomerase II/histidine kinase"/>
    <property type="match status" value="1"/>
</dbReference>